<dbReference type="GO" id="GO:0003729">
    <property type="term" value="F:mRNA binding"/>
    <property type="evidence" value="ECO:0007669"/>
    <property type="project" value="TreeGrafter"/>
</dbReference>
<keyword evidence="3" id="KW-0963">Cytoplasm</keyword>
<sequence>MAQRRVQLPNPKMMREEANITRNLSVLQRHDPLIEEILVTTSHVVVYQNDSEKSLEIFQKKDEPLENYEWSKKVLEGPFFVVKRNAASKFHFIIINRSNPENFVEDISEICEYYARPPFILYGKKDKVVRCIRFNDFEICKDTLKRILLAFGKTSPNVKLSPTKSEPEKLNADSTSNFRDGFVFPNPSPPTSAQVEKNHEKLVKESNFAYRRPDSSKSVLINPVYSSIRNPDPSQTKSSTTAPTAMSKMSFDDSFVFPNPPPTKTHVQNYHAKLVNQSNFEYINPMFSKLAPLNPTVSVIPNSVPSQIKNSSTTATMKKGEGREAVTRLAMQDDYAEDDCFFELFCCNVSMVRHLWSDTR</sequence>
<keyword evidence="4" id="KW-0507">mRNA processing</keyword>
<organism evidence="6 7">
    <name type="scientific">Rhynchospora tenuis</name>
    <dbReference type="NCBI Taxonomy" id="198213"/>
    <lineage>
        <taxon>Eukaryota</taxon>
        <taxon>Viridiplantae</taxon>
        <taxon>Streptophyta</taxon>
        <taxon>Embryophyta</taxon>
        <taxon>Tracheophyta</taxon>
        <taxon>Spermatophyta</taxon>
        <taxon>Magnoliopsida</taxon>
        <taxon>Liliopsida</taxon>
        <taxon>Poales</taxon>
        <taxon>Cyperaceae</taxon>
        <taxon>Cyperoideae</taxon>
        <taxon>Rhynchosporeae</taxon>
        <taxon>Rhynchospora</taxon>
    </lineage>
</organism>
<evidence type="ECO:0000313" key="7">
    <source>
        <dbReference type="Proteomes" id="UP001210211"/>
    </source>
</evidence>
<dbReference type="EMBL" id="JAMRDG010000002">
    <property type="protein sequence ID" value="KAJ3687801.1"/>
    <property type="molecule type" value="Genomic_DNA"/>
</dbReference>
<dbReference type="GO" id="GO:0031087">
    <property type="term" value="P:deadenylation-independent decapping of nuclear-transcribed mRNA"/>
    <property type="evidence" value="ECO:0007669"/>
    <property type="project" value="TreeGrafter"/>
</dbReference>
<dbReference type="GO" id="GO:0006397">
    <property type="term" value="P:mRNA processing"/>
    <property type="evidence" value="ECO:0007669"/>
    <property type="project" value="UniProtKB-KW"/>
</dbReference>
<dbReference type="GO" id="GO:0008047">
    <property type="term" value="F:enzyme activator activity"/>
    <property type="evidence" value="ECO:0007669"/>
    <property type="project" value="InterPro"/>
</dbReference>
<comment type="subcellular location">
    <subcellularLocation>
        <location evidence="1">Cytoplasm</location>
    </subcellularLocation>
</comment>
<reference evidence="6 7" key="1">
    <citation type="journal article" date="2022" name="Cell">
        <title>Repeat-based holocentromeres influence genome architecture and karyotype evolution.</title>
        <authorList>
            <person name="Hofstatter P.G."/>
            <person name="Thangavel G."/>
            <person name="Lux T."/>
            <person name="Neumann P."/>
            <person name="Vondrak T."/>
            <person name="Novak P."/>
            <person name="Zhang M."/>
            <person name="Costa L."/>
            <person name="Castellani M."/>
            <person name="Scott A."/>
            <person name="Toegelov H."/>
            <person name="Fuchs J."/>
            <person name="Mata-Sucre Y."/>
            <person name="Dias Y."/>
            <person name="Vanzela A.L.L."/>
            <person name="Huettel B."/>
            <person name="Almeida C.C.S."/>
            <person name="Simkova H."/>
            <person name="Souza G."/>
            <person name="Pedrosa-Harand A."/>
            <person name="Macas J."/>
            <person name="Mayer K.F.X."/>
            <person name="Houben A."/>
            <person name="Marques A."/>
        </authorList>
    </citation>
    <scope>NUCLEOTIDE SEQUENCE [LARGE SCALE GENOMIC DNA]</scope>
    <source>
        <strain evidence="6">RhyTen1mFocal</strain>
    </source>
</reference>
<proteinExistence type="inferred from homology"/>
<evidence type="ECO:0000256" key="2">
    <source>
        <dbReference type="ARBA" id="ARBA00008778"/>
    </source>
</evidence>
<dbReference type="PANTHER" id="PTHR16290">
    <property type="entry name" value="TRANSCRIPTION FACTOR SMIF DECAPPING ENZYME DCP1"/>
    <property type="match status" value="1"/>
</dbReference>
<dbReference type="InterPro" id="IPR011993">
    <property type="entry name" value="PH-like_dom_sf"/>
</dbReference>
<dbReference type="Proteomes" id="UP001210211">
    <property type="component" value="Unassembled WGS sequence"/>
</dbReference>
<comment type="caution">
    <text evidence="6">The sequence shown here is derived from an EMBL/GenBank/DDBJ whole genome shotgun (WGS) entry which is preliminary data.</text>
</comment>
<dbReference type="GO" id="GO:0000290">
    <property type="term" value="P:deadenylation-dependent decapping of nuclear-transcribed mRNA"/>
    <property type="evidence" value="ECO:0007669"/>
    <property type="project" value="InterPro"/>
</dbReference>
<dbReference type="AlphaFoldDB" id="A0AAD5Z6J5"/>
<accession>A0AAD5Z6J5</accession>
<dbReference type="Gene3D" id="2.30.29.30">
    <property type="entry name" value="Pleckstrin-homology domain (PH domain)/Phosphotyrosine-binding domain (PTB)"/>
    <property type="match status" value="1"/>
</dbReference>
<evidence type="ECO:0000256" key="3">
    <source>
        <dbReference type="ARBA" id="ARBA00022490"/>
    </source>
</evidence>
<dbReference type="SUPFAM" id="SSF50729">
    <property type="entry name" value="PH domain-like"/>
    <property type="match status" value="1"/>
</dbReference>
<comment type="similarity">
    <text evidence="2">Belongs to the DCP1 family.</text>
</comment>
<evidence type="ECO:0000313" key="6">
    <source>
        <dbReference type="EMBL" id="KAJ3687801.1"/>
    </source>
</evidence>
<dbReference type="GO" id="GO:0000932">
    <property type="term" value="C:P-body"/>
    <property type="evidence" value="ECO:0007669"/>
    <property type="project" value="TreeGrafter"/>
</dbReference>
<feature type="compositionally biased region" description="Polar residues" evidence="5">
    <location>
        <begin position="225"/>
        <end position="244"/>
    </location>
</feature>
<evidence type="ECO:0000256" key="4">
    <source>
        <dbReference type="ARBA" id="ARBA00022664"/>
    </source>
</evidence>
<evidence type="ECO:0000256" key="5">
    <source>
        <dbReference type="SAM" id="MobiDB-lite"/>
    </source>
</evidence>
<dbReference type="InterPro" id="IPR010334">
    <property type="entry name" value="Dcp1"/>
</dbReference>
<protein>
    <submittedName>
        <fullName evidence="6">Uncharacterized protein</fullName>
    </submittedName>
</protein>
<gene>
    <name evidence="6" type="ORF">LUZ61_016965</name>
</gene>
<dbReference type="Pfam" id="PF06058">
    <property type="entry name" value="DCP1"/>
    <property type="match status" value="1"/>
</dbReference>
<feature type="region of interest" description="Disordered" evidence="5">
    <location>
        <begin position="225"/>
        <end position="245"/>
    </location>
</feature>
<evidence type="ECO:0000256" key="1">
    <source>
        <dbReference type="ARBA" id="ARBA00004496"/>
    </source>
</evidence>
<dbReference type="PANTHER" id="PTHR16290:SF0">
    <property type="entry name" value="DECAPPING PROTEIN 1, ISOFORM A"/>
    <property type="match status" value="1"/>
</dbReference>
<keyword evidence="7" id="KW-1185">Reference proteome</keyword>
<name>A0AAD5Z6J5_9POAL</name>